<gene>
    <name evidence="1" type="ORF">EPI11_00180</name>
</gene>
<evidence type="ECO:0000313" key="1">
    <source>
        <dbReference type="EMBL" id="RWX03381.1"/>
    </source>
</evidence>
<evidence type="ECO:0000313" key="2">
    <source>
        <dbReference type="Proteomes" id="UP000287527"/>
    </source>
</evidence>
<dbReference type="InterPro" id="IPR012441">
    <property type="entry name" value="DUF1643"/>
</dbReference>
<name>A0A3S3QTT6_9FLAO</name>
<dbReference type="RefSeq" id="WP_128387937.1">
    <property type="nucleotide sequence ID" value="NZ_SBII01000001.1"/>
</dbReference>
<comment type="caution">
    <text evidence="1">The sequence shown here is derived from an EMBL/GenBank/DDBJ whole genome shotgun (WGS) entry which is preliminary data.</text>
</comment>
<accession>A0A3S3QTT6</accession>
<keyword evidence="2" id="KW-1185">Reference proteome</keyword>
<organism evidence="1 2">
    <name type="scientific">Flavobacterium cerinum</name>
    <dbReference type="NCBI Taxonomy" id="2502784"/>
    <lineage>
        <taxon>Bacteria</taxon>
        <taxon>Pseudomonadati</taxon>
        <taxon>Bacteroidota</taxon>
        <taxon>Flavobacteriia</taxon>
        <taxon>Flavobacteriales</taxon>
        <taxon>Flavobacteriaceae</taxon>
        <taxon>Flavobacterium</taxon>
    </lineage>
</organism>
<dbReference type="Proteomes" id="UP000287527">
    <property type="component" value="Unassembled WGS sequence"/>
</dbReference>
<dbReference type="EMBL" id="SBII01000001">
    <property type="protein sequence ID" value="RWX03381.1"/>
    <property type="molecule type" value="Genomic_DNA"/>
</dbReference>
<dbReference type="AlphaFoldDB" id="A0A3S3QTT6"/>
<sequence length="159" mass="18170">MSTSLFTDNNAGAEFSQCGNYRYRLWRVWDESKPKVLFIMLNPSQADDMRNDPTIRRCIGFAKLWGYGGLMVGNIFPYISTEPKALKYVEDFHNDLNLIHISNMANQCSIIVYAYGNAPIEVKHIPLDGWPNRHHLGLTASGNPKHPLYLKRLTVPVPY</sequence>
<proteinExistence type="predicted"/>
<reference evidence="1 2" key="1">
    <citation type="submission" date="2019-01" db="EMBL/GenBank/DDBJ databases">
        <title>Flavobacterium sp. nov.,isolated from freshwater.</title>
        <authorList>
            <person name="Zhang R."/>
            <person name="Du Z.-J."/>
        </authorList>
    </citation>
    <scope>NUCLEOTIDE SEQUENCE [LARGE SCALE GENOMIC DNA]</scope>
    <source>
        <strain evidence="1 2">1E403</strain>
    </source>
</reference>
<dbReference type="OrthoDB" id="9807577at2"/>
<protein>
    <submittedName>
        <fullName evidence="1">DUF1643 domain-containing protein</fullName>
    </submittedName>
</protein>
<dbReference type="Pfam" id="PF07799">
    <property type="entry name" value="DUF1643"/>
    <property type="match status" value="1"/>
</dbReference>